<comment type="caution">
    <text evidence="4">The sequence shown here is derived from an EMBL/GenBank/DDBJ whole genome shotgun (WGS) entry which is preliminary data.</text>
</comment>
<dbReference type="Proteomes" id="UP000011740">
    <property type="component" value="Unassembled WGS sequence"/>
</dbReference>
<dbReference type="Pfam" id="PF14028">
    <property type="entry name" value="Lant_dehydr_C"/>
    <property type="match status" value="1"/>
</dbReference>
<evidence type="ECO:0000313" key="5">
    <source>
        <dbReference type="Proteomes" id="UP000011740"/>
    </source>
</evidence>
<name>M3A768_STRM1</name>
<evidence type="ECO:0008006" key="6">
    <source>
        <dbReference type="Google" id="ProtNLM"/>
    </source>
</evidence>
<dbReference type="PATRIC" id="fig|1223523.3.peg.1700"/>
<dbReference type="eggNOG" id="ENOG502Z81U">
    <property type="taxonomic scope" value="Bacteria"/>
</dbReference>
<evidence type="ECO:0000259" key="3">
    <source>
        <dbReference type="Pfam" id="PF14028"/>
    </source>
</evidence>
<organism evidence="4 5">
    <name type="scientific">Streptomyces mobaraensis (strain ATCC 29032 / DSM 40847 / JCM 4168 / NBRC 13819 / NCIMB 11159 / IPCR 16-22)</name>
    <dbReference type="NCBI Taxonomy" id="1223523"/>
    <lineage>
        <taxon>Bacteria</taxon>
        <taxon>Bacillati</taxon>
        <taxon>Actinomycetota</taxon>
        <taxon>Actinomycetes</taxon>
        <taxon>Kitasatosporales</taxon>
        <taxon>Streptomycetaceae</taxon>
        <taxon>Streptomyces</taxon>
    </lineage>
</organism>
<feature type="region of interest" description="Disordered" evidence="1">
    <location>
        <begin position="721"/>
        <end position="740"/>
    </location>
</feature>
<dbReference type="NCBIfam" id="TIGR03891">
    <property type="entry name" value="thiopep_ocin"/>
    <property type="match status" value="1"/>
</dbReference>
<accession>M3A768</accession>
<reference evidence="4 5" key="1">
    <citation type="journal article" date="2013" name="Genome Announc.">
        <title>Whole-Genome Shotgun Assembly and Analysis of the Genome of Streptomyces mobaraensis DSM 40847, a Strain for Industrial Production of Microbial Transglutaminase.</title>
        <authorList>
            <person name="Yang H."/>
            <person name="He T."/>
            <person name="Wu W."/>
            <person name="Zhu W."/>
            <person name="Lu B."/>
            <person name="Sun W."/>
        </authorList>
    </citation>
    <scope>NUCLEOTIDE SEQUENCE [LARGE SCALE GENOMIC DNA]</scope>
    <source>
        <strain evidence="4 5">DSM 40847</strain>
    </source>
</reference>
<dbReference type="STRING" id="1223523.H340_08306"/>
<proteinExistence type="predicted"/>
<dbReference type="InterPro" id="IPR023809">
    <property type="entry name" value="Thiopep_bacteriocin_synth_dom"/>
</dbReference>
<evidence type="ECO:0000256" key="1">
    <source>
        <dbReference type="SAM" id="MobiDB-lite"/>
    </source>
</evidence>
<dbReference type="RefSeq" id="WP_004941823.1">
    <property type="nucleotide sequence ID" value="NZ_AORZ01000017.1"/>
</dbReference>
<protein>
    <recommendedName>
        <fullName evidence="6">Lantibiotic dehydratase</fullName>
    </recommendedName>
</protein>
<sequence>MPYDHYETAGPLFVRMAGAPRTRYLPTGETDPWAHIRRLASDPLLREAVRVASGSLADALDRLNAGERLSPKNLTRTALSLTRYALRHSGRPTPFGLFAGVAVAGTGPARAEVTGPGRKSVRVDGTWLEGRVRRWLTVPEVRHRISVAANDLCRVRGDRLLLAAGRGETSVRRNALVDWARETAAAPVPYGELIAKAAAAFPEVPAERVDGALAQLLRHGFLLCSLGEPDVDGRLLDRVEEAVAGLPDAVAELRGARAALAAYERVDPGAGETAWRTAVAALSPDRPAGTPPVQVDLGAVADVRLPEAVAEEVRRYASMMWTLSPRWAALPHLRDYQDAFVDRYGTTGLVPLGELTDPHRGLGLPAAYRDPDAAPPPHDPRDDTARRRRLLLAELVQEAMSAHDGELRLTSDVLALLAQDEPSEAERRTAPPQSLDLCFHLLADDLQALDRGEFRLIAGPHTGSWTAGATVARFAGVTGATEDLARLLGRLDDGRALPAQVVFRPHDPRALNPMRVPALVPHRIPVGVYADPALPGHLDWRRLLVGVDASGLRLTDPATGRTVLPVVPHMVNPHKLAPGPARLLIDIGHGRGRPWTGWDWYGLEDLPALPRVTFGRVTLCPRRWKPDRHLRAAAADPGRWDTAVAAWRDRHGIPRHVQLVLDDRGHGLDLDDPWHRTVLRHEVRTAVPFLVTEDPSADGTGLGWAHGHRTEVVVPLVHRPEPAGPEPAAPGTVAPSPRAGRHLPGEDWLYAKLYAAEDAHAELLGRWLPRLVRDAGEDADRWFFLRYRDPDPHLRLRFHGDPGTLHGRLLPALARHARSWQDAGLLRRLVLDTYEPETGRYGGPDALPHAERLFHLDSRSALGQLALRARGGPRPPDEVLAAANHAALLESLGDWDWCGWVDAVFSKGAEHSAFQRHRAAAREAVLPGRAATGLAALLGAPHLEELWAGAPAGRAYGPLVVPHDTAALLGLLHMQHNRLFGIDRDGEERGYAVLRGIARDHLGRRRHTGTSPRKDV</sequence>
<gene>
    <name evidence="4" type="ORF">H340_08306</name>
</gene>
<dbReference type="Pfam" id="PF04738">
    <property type="entry name" value="Lant_dehydr_N"/>
    <property type="match status" value="1"/>
</dbReference>
<feature type="domain" description="Lantibiotic dehydratase N-terminal" evidence="2">
    <location>
        <begin position="42"/>
        <end position="679"/>
    </location>
</feature>
<evidence type="ECO:0000313" key="4">
    <source>
        <dbReference type="EMBL" id="EMF00994.1"/>
    </source>
</evidence>
<evidence type="ECO:0000259" key="2">
    <source>
        <dbReference type="Pfam" id="PF04738"/>
    </source>
</evidence>
<dbReference type="InterPro" id="IPR006827">
    <property type="entry name" value="Lant_deHydtase_N"/>
</dbReference>
<dbReference type="AlphaFoldDB" id="M3A768"/>
<feature type="domain" description="Thiopeptide-type bacteriocin biosynthesis" evidence="3">
    <location>
        <begin position="748"/>
        <end position="995"/>
    </location>
</feature>
<dbReference type="EMBL" id="AORZ01000017">
    <property type="protein sequence ID" value="EMF00994.1"/>
    <property type="molecule type" value="Genomic_DNA"/>
</dbReference>